<dbReference type="Proteomes" id="UP001497623">
    <property type="component" value="Unassembled WGS sequence"/>
</dbReference>
<gene>
    <name evidence="2" type="ORF">MNOR_LOCUS26480</name>
</gene>
<sequence>MNKESKDSKGTAKKTKKKSKPHSPLPQLESVVVEVDLTTKKAKKTRSILVQKIHPKNTKDKVRSRLSSPAAPEVSKKLPVPELARMVDLTLPSKETKKH</sequence>
<feature type="compositionally biased region" description="Basic residues" evidence="1">
    <location>
        <begin position="11"/>
        <end position="21"/>
    </location>
</feature>
<proteinExistence type="predicted"/>
<dbReference type="EMBL" id="CAXKWB010026524">
    <property type="protein sequence ID" value="CAL4130366.1"/>
    <property type="molecule type" value="Genomic_DNA"/>
</dbReference>
<keyword evidence="3" id="KW-1185">Reference proteome</keyword>
<protein>
    <submittedName>
        <fullName evidence="2">Uncharacterized protein</fullName>
    </submittedName>
</protein>
<comment type="caution">
    <text evidence="2">The sequence shown here is derived from an EMBL/GenBank/DDBJ whole genome shotgun (WGS) entry which is preliminary data.</text>
</comment>
<organism evidence="2 3">
    <name type="scientific">Meganyctiphanes norvegica</name>
    <name type="common">Northern krill</name>
    <name type="synonym">Thysanopoda norvegica</name>
    <dbReference type="NCBI Taxonomy" id="48144"/>
    <lineage>
        <taxon>Eukaryota</taxon>
        <taxon>Metazoa</taxon>
        <taxon>Ecdysozoa</taxon>
        <taxon>Arthropoda</taxon>
        <taxon>Crustacea</taxon>
        <taxon>Multicrustacea</taxon>
        <taxon>Malacostraca</taxon>
        <taxon>Eumalacostraca</taxon>
        <taxon>Eucarida</taxon>
        <taxon>Euphausiacea</taxon>
        <taxon>Euphausiidae</taxon>
        <taxon>Meganyctiphanes</taxon>
    </lineage>
</organism>
<feature type="compositionally biased region" description="Basic and acidic residues" evidence="1">
    <location>
        <begin position="1"/>
        <end position="10"/>
    </location>
</feature>
<accession>A0AAV2RKS5</accession>
<feature type="region of interest" description="Disordered" evidence="1">
    <location>
        <begin position="53"/>
        <end position="79"/>
    </location>
</feature>
<reference evidence="2 3" key="1">
    <citation type="submission" date="2024-05" db="EMBL/GenBank/DDBJ databases">
        <authorList>
            <person name="Wallberg A."/>
        </authorList>
    </citation>
    <scope>NUCLEOTIDE SEQUENCE [LARGE SCALE GENOMIC DNA]</scope>
</reference>
<evidence type="ECO:0000313" key="3">
    <source>
        <dbReference type="Proteomes" id="UP001497623"/>
    </source>
</evidence>
<feature type="region of interest" description="Disordered" evidence="1">
    <location>
        <begin position="1"/>
        <end position="28"/>
    </location>
</feature>
<evidence type="ECO:0000256" key="1">
    <source>
        <dbReference type="SAM" id="MobiDB-lite"/>
    </source>
</evidence>
<name>A0AAV2RKS5_MEGNR</name>
<evidence type="ECO:0000313" key="2">
    <source>
        <dbReference type="EMBL" id="CAL4130366.1"/>
    </source>
</evidence>
<dbReference type="AlphaFoldDB" id="A0AAV2RKS5"/>